<dbReference type="EMBL" id="JRYR02000001">
    <property type="protein sequence ID" value="OHX67185.1"/>
    <property type="molecule type" value="Genomic_DNA"/>
</dbReference>
<proteinExistence type="predicted"/>
<accession>A0A1S1Z251</accession>
<keyword evidence="1" id="KW-0175">Coiled coil</keyword>
<feature type="signal peptide" evidence="2">
    <location>
        <begin position="1"/>
        <end position="18"/>
    </location>
</feature>
<name>A0A1S1Z251_FLAPC</name>
<feature type="coiled-coil region" evidence="1">
    <location>
        <begin position="216"/>
        <end position="243"/>
    </location>
</feature>
<dbReference type="OrthoDB" id="980384at2"/>
<organism evidence="3 4">
    <name type="scientific">Flammeovirga pacifica</name>
    <dbReference type="NCBI Taxonomy" id="915059"/>
    <lineage>
        <taxon>Bacteria</taxon>
        <taxon>Pseudomonadati</taxon>
        <taxon>Bacteroidota</taxon>
        <taxon>Cytophagia</taxon>
        <taxon>Cytophagales</taxon>
        <taxon>Flammeovirgaceae</taxon>
        <taxon>Flammeovirga</taxon>
    </lineage>
</organism>
<gene>
    <name evidence="3" type="ORF">NH26_12965</name>
</gene>
<keyword evidence="4" id="KW-1185">Reference proteome</keyword>
<dbReference type="RefSeq" id="WP_044225727.1">
    <property type="nucleotide sequence ID" value="NZ_JRYR02000001.1"/>
</dbReference>
<evidence type="ECO:0000256" key="2">
    <source>
        <dbReference type="SAM" id="SignalP"/>
    </source>
</evidence>
<protein>
    <submittedName>
        <fullName evidence="3">Uncharacterized protein</fullName>
    </submittedName>
</protein>
<sequence length="252" mass="28134">MIKLLTKITLLFSIIAFASSCNSSNDEVQPEINDNVVANYLMTTAGLNSTKQFVSVYNLENVEVLEELKSYDVGSNEFINVYLEDGTRVDLTDIEGGTSLFDVVLLSGVSLSDIGQPVHSYKDQNEDVALLKTSIKVVHEIVEDVNSIIVHENLTTVGIGSTKQSVTVYDANESINEKEFDQYVIGENKFVNIYLNDSERVDVKNVDPTITLKQLLEDQGINYNQLSNNRHQYRNENGELQMIATSIKVVID</sequence>
<dbReference type="Proteomes" id="UP000179797">
    <property type="component" value="Unassembled WGS sequence"/>
</dbReference>
<reference evidence="3 4" key="1">
    <citation type="journal article" date="2012" name="Int. J. Syst. Evol. Microbiol.">
        <title>Flammeovirga pacifica sp. nov., isolated from deep-sea sediment.</title>
        <authorList>
            <person name="Xu H."/>
            <person name="Fu Y."/>
            <person name="Yang N."/>
            <person name="Ding Z."/>
            <person name="Lai Q."/>
            <person name="Zeng R."/>
        </authorList>
    </citation>
    <scope>NUCLEOTIDE SEQUENCE [LARGE SCALE GENOMIC DNA]</scope>
    <source>
        <strain evidence="4">DSM 24597 / LMG 26175 / WPAGA1</strain>
    </source>
</reference>
<evidence type="ECO:0000256" key="1">
    <source>
        <dbReference type="SAM" id="Coils"/>
    </source>
</evidence>
<evidence type="ECO:0000313" key="4">
    <source>
        <dbReference type="Proteomes" id="UP000179797"/>
    </source>
</evidence>
<dbReference type="PROSITE" id="PS51257">
    <property type="entry name" value="PROKAR_LIPOPROTEIN"/>
    <property type="match status" value="1"/>
</dbReference>
<feature type="chain" id="PRO_5010251365" evidence="2">
    <location>
        <begin position="19"/>
        <end position="252"/>
    </location>
</feature>
<comment type="caution">
    <text evidence="3">The sequence shown here is derived from an EMBL/GenBank/DDBJ whole genome shotgun (WGS) entry which is preliminary data.</text>
</comment>
<evidence type="ECO:0000313" key="3">
    <source>
        <dbReference type="EMBL" id="OHX67185.1"/>
    </source>
</evidence>
<dbReference type="AlphaFoldDB" id="A0A1S1Z251"/>
<keyword evidence="2" id="KW-0732">Signal</keyword>